<sequence>MRFRAVDTFRGIAAILVILFHLQHLNLLSGNDFIARSDIFVDFFFVLSGFVMTHSNYGKITNLASVRLFVIKRFKRLYPLHVFTLLLVLLFEVFRYGVDRYVVKLANPVFADDKSLPSFIANLTLTQSLNLFDRVTWNGPSWSISVEFYTYILWALGLLLFRKNLLLLGSVGLGLAAWFIAQHGGNIIFNYDYGLIRCLYSFLIGMLAYRLSRRLPFTFSYGQYSAAEILLIGLAMLTVSSFTHPESWLMPLFFAILIIVFSREGGVVSNLLVKERFEFLGKLSYSYYLNHTLVLAVMDLLLFKLVKLPHTSLAELLYVVVCLACVHVLSVFTYRHVELILQSVSSNRAPKTAVDMAVV</sequence>
<feature type="transmembrane region" description="Helical" evidence="1">
    <location>
        <begin position="40"/>
        <end position="57"/>
    </location>
</feature>
<dbReference type="Pfam" id="PF01757">
    <property type="entry name" value="Acyl_transf_3"/>
    <property type="match status" value="1"/>
</dbReference>
<name>A0A6M5YEA5_9BACT</name>
<feature type="transmembrane region" description="Helical" evidence="1">
    <location>
        <begin position="78"/>
        <end position="98"/>
    </location>
</feature>
<keyword evidence="3" id="KW-0808">Transferase</keyword>
<evidence type="ECO:0000313" key="3">
    <source>
        <dbReference type="EMBL" id="QJW92319.1"/>
    </source>
</evidence>
<dbReference type="PANTHER" id="PTHR23028">
    <property type="entry name" value="ACETYLTRANSFERASE"/>
    <property type="match status" value="1"/>
</dbReference>
<evidence type="ECO:0000313" key="4">
    <source>
        <dbReference type="Proteomes" id="UP000502756"/>
    </source>
</evidence>
<dbReference type="EMBL" id="CP053435">
    <property type="protein sequence ID" value="QJW92319.1"/>
    <property type="molecule type" value="Genomic_DNA"/>
</dbReference>
<feature type="transmembrane region" description="Helical" evidence="1">
    <location>
        <begin position="248"/>
        <end position="273"/>
    </location>
</feature>
<feature type="transmembrane region" description="Helical" evidence="1">
    <location>
        <begin position="193"/>
        <end position="212"/>
    </location>
</feature>
<evidence type="ECO:0000259" key="2">
    <source>
        <dbReference type="Pfam" id="PF01757"/>
    </source>
</evidence>
<dbReference type="PANTHER" id="PTHR23028:SF53">
    <property type="entry name" value="ACYL_TRANSF_3 DOMAIN-CONTAINING PROTEIN"/>
    <property type="match status" value="1"/>
</dbReference>
<dbReference type="GO" id="GO:0000271">
    <property type="term" value="P:polysaccharide biosynthetic process"/>
    <property type="evidence" value="ECO:0007669"/>
    <property type="project" value="TreeGrafter"/>
</dbReference>
<proteinExistence type="predicted"/>
<reference evidence="3 4" key="1">
    <citation type="submission" date="2020-05" db="EMBL/GenBank/DDBJ databases">
        <title>Genome sequencing of Spirosoma sp. TS118.</title>
        <authorList>
            <person name="Lee J.-H."/>
            <person name="Jeong S."/>
            <person name="Zhao L."/>
            <person name="Jung J.-H."/>
            <person name="Kim M.-K."/>
            <person name="Lim S."/>
        </authorList>
    </citation>
    <scope>NUCLEOTIDE SEQUENCE [LARGE SCALE GENOMIC DNA]</scope>
    <source>
        <strain evidence="3 4">TS118</strain>
    </source>
</reference>
<keyword evidence="4" id="KW-1185">Reference proteome</keyword>
<feature type="transmembrane region" description="Helical" evidence="1">
    <location>
        <begin position="224"/>
        <end position="242"/>
    </location>
</feature>
<evidence type="ECO:0000256" key="1">
    <source>
        <dbReference type="SAM" id="Phobius"/>
    </source>
</evidence>
<feature type="transmembrane region" description="Helical" evidence="1">
    <location>
        <begin position="285"/>
        <end position="304"/>
    </location>
</feature>
<dbReference type="AlphaFoldDB" id="A0A6M5YEA5"/>
<feature type="transmembrane region" description="Helical" evidence="1">
    <location>
        <begin position="316"/>
        <end position="334"/>
    </location>
</feature>
<dbReference type="GO" id="GO:0016747">
    <property type="term" value="F:acyltransferase activity, transferring groups other than amino-acyl groups"/>
    <property type="evidence" value="ECO:0007669"/>
    <property type="project" value="InterPro"/>
</dbReference>
<feature type="transmembrane region" description="Helical" evidence="1">
    <location>
        <begin position="142"/>
        <end position="160"/>
    </location>
</feature>
<gene>
    <name evidence="3" type="ORF">HNV11_11470</name>
</gene>
<feature type="transmembrane region" description="Helical" evidence="1">
    <location>
        <begin position="165"/>
        <end position="181"/>
    </location>
</feature>
<keyword evidence="1" id="KW-0472">Membrane</keyword>
<protein>
    <submittedName>
        <fullName evidence="3">Acyltransferase</fullName>
    </submittedName>
</protein>
<dbReference type="InterPro" id="IPR050879">
    <property type="entry name" value="Acyltransferase_3"/>
</dbReference>
<dbReference type="Proteomes" id="UP000502756">
    <property type="component" value="Chromosome"/>
</dbReference>
<feature type="domain" description="Acyltransferase 3" evidence="2">
    <location>
        <begin position="5"/>
        <end position="334"/>
    </location>
</feature>
<dbReference type="InterPro" id="IPR002656">
    <property type="entry name" value="Acyl_transf_3_dom"/>
</dbReference>
<keyword evidence="1" id="KW-1133">Transmembrane helix</keyword>
<dbReference type="KEGG" id="stae:HNV11_11470"/>
<organism evidence="3 4">
    <name type="scientific">Spirosoma taeanense</name>
    <dbReference type="NCBI Taxonomy" id="2735870"/>
    <lineage>
        <taxon>Bacteria</taxon>
        <taxon>Pseudomonadati</taxon>
        <taxon>Bacteroidota</taxon>
        <taxon>Cytophagia</taxon>
        <taxon>Cytophagales</taxon>
        <taxon>Cytophagaceae</taxon>
        <taxon>Spirosoma</taxon>
    </lineage>
</organism>
<keyword evidence="1" id="KW-0812">Transmembrane</keyword>
<accession>A0A6M5YEA5</accession>
<keyword evidence="3" id="KW-0012">Acyltransferase</keyword>
<dbReference type="GO" id="GO:0016020">
    <property type="term" value="C:membrane"/>
    <property type="evidence" value="ECO:0007669"/>
    <property type="project" value="TreeGrafter"/>
</dbReference>